<dbReference type="EC" id="2.7.13.3" evidence="3"/>
<evidence type="ECO:0000256" key="12">
    <source>
        <dbReference type="SAM" id="SignalP"/>
    </source>
</evidence>
<sequence length="777" mass="83863">MKSRKLHVRTKVVALLASFAALWAFAAYVTLREGVNLIWVSTNDTNVGRPAESLTAALQQERRLSVIYLAGRGADQRTALTEQRARTDRTVAAFRHLAGSASTRRAASALLEQQIRNVFDQLNGLGRVRAEIDGGGLDRTAAASTFTGMISTTFRLYNAQATLDDLQTAREGATLIALSRAMEVLSQEDALLAGVIEAGRFTGSEHPRFVQLVGAQRLLHEDSAAQLPQADRERYRQLANGPAATRLRVLEDLVTDKGRAGLAPPVDAQTWNSAITPVYGELRDLILEAADGTIARAKPIVVGIVIRLAVSVLGLIAVIAAIVLSVTTARALVQQLRTLRDAARELAGEKLPRVVDRLRRGEEVDVSAEAPPVPHGPDAIGQVGSAFNAVQETAIRVAVEQAELRRGVRDVFLSLARRTQALVHRQLTTLDAMERREDDPEELANLFRVDHLATRMRRNAENLIVLSGAVPGRGWRQPVPLVDIVRAAAAEIEDYERVTVLPMGQAALTGRVVGDVIHLLAELIENATSFSPPDTPVHVGGQLVANGFAVEIEDRGLGLSEGELALTNDRLRNPPEFKLTSTARLGLYVVGQLAMRHGIRVRLKESAYGGTVAIVLIPNTLVLDGTDADTPATRARRAVERARTTDGDAVVHALPGRPANEIGTPARAPAGVLVYRDLEADANRAAEAAERRASDARADNGLPRAGNGLPRRVRQANLEEHLQRDPAPAGEPTADGPGRQPEDVRRMLASYQRQTRRGRADAEQVGGSQTERTGEAD</sequence>
<dbReference type="Gene3D" id="6.10.340.10">
    <property type="match status" value="1"/>
</dbReference>
<dbReference type="SMART" id="SM00387">
    <property type="entry name" value="HATPase_c"/>
    <property type="match status" value="1"/>
</dbReference>
<dbReference type="Pfam" id="PF08376">
    <property type="entry name" value="NIT"/>
    <property type="match status" value="1"/>
</dbReference>
<reference evidence="14" key="1">
    <citation type="submission" date="2021-01" db="EMBL/GenBank/DDBJ databases">
        <title>Whole genome shotgun sequence of Planosporangium mesophilum NBRC 109066.</title>
        <authorList>
            <person name="Komaki H."/>
            <person name="Tamura T."/>
        </authorList>
    </citation>
    <scope>NUCLEOTIDE SEQUENCE</scope>
    <source>
        <strain evidence="14">NBRC 109066</strain>
    </source>
</reference>
<keyword evidence="8 11" id="KW-1133">Transmembrane helix</keyword>
<evidence type="ECO:0000313" key="14">
    <source>
        <dbReference type="EMBL" id="GII23627.1"/>
    </source>
</evidence>
<evidence type="ECO:0000256" key="6">
    <source>
        <dbReference type="ARBA" id="ARBA00022692"/>
    </source>
</evidence>
<accession>A0A8J3TD06</accession>
<dbReference type="InterPro" id="IPR050428">
    <property type="entry name" value="TCS_sensor_his_kinase"/>
</dbReference>
<keyword evidence="9" id="KW-0902">Two-component regulatory system</keyword>
<dbReference type="InterPro" id="IPR036890">
    <property type="entry name" value="HATPase_C_sf"/>
</dbReference>
<dbReference type="GO" id="GO:0004673">
    <property type="term" value="F:protein histidine kinase activity"/>
    <property type="evidence" value="ECO:0007669"/>
    <property type="project" value="UniProtKB-EC"/>
</dbReference>
<dbReference type="RefSeq" id="WP_168116368.1">
    <property type="nucleotide sequence ID" value="NZ_BOON01000030.1"/>
</dbReference>
<feature type="compositionally biased region" description="Basic and acidic residues" evidence="10">
    <location>
        <begin position="686"/>
        <end position="698"/>
    </location>
</feature>
<dbReference type="SMART" id="SM00304">
    <property type="entry name" value="HAMP"/>
    <property type="match status" value="1"/>
</dbReference>
<comment type="caution">
    <text evidence="14">The sequence shown here is derived from an EMBL/GenBank/DDBJ whole genome shotgun (WGS) entry which is preliminary data.</text>
</comment>
<keyword evidence="15" id="KW-1185">Reference proteome</keyword>
<dbReference type="InterPro" id="IPR013587">
    <property type="entry name" value="Nitrate/nitrite_sensing"/>
</dbReference>
<dbReference type="InterPro" id="IPR003660">
    <property type="entry name" value="HAMP_dom"/>
</dbReference>
<dbReference type="EMBL" id="BOON01000030">
    <property type="protein sequence ID" value="GII23627.1"/>
    <property type="molecule type" value="Genomic_DNA"/>
</dbReference>
<evidence type="ECO:0000259" key="13">
    <source>
        <dbReference type="PROSITE" id="PS50906"/>
    </source>
</evidence>
<dbReference type="GO" id="GO:0000160">
    <property type="term" value="P:phosphorelay signal transduction system"/>
    <property type="evidence" value="ECO:0007669"/>
    <property type="project" value="UniProtKB-KW"/>
</dbReference>
<proteinExistence type="predicted"/>
<dbReference type="PROSITE" id="PS50906">
    <property type="entry name" value="NIT"/>
    <property type="match status" value="1"/>
</dbReference>
<feature type="signal peptide" evidence="12">
    <location>
        <begin position="1"/>
        <end position="26"/>
    </location>
</feature>
<organism evidence="14 15">
    <name type="scientific">Planosporangium mesophilum</name>
    <dbReference type="NCBI Taxonomy" id="689768"/>
    <lineage>
        <taxon>Bacteria</taxon>
        <taxon>Bacillati</taxon>
        <taxon>Actinomycetota</taxon>
        <taxon>Actinomycetes</taxon>
        <taxon>Micromonosporales</taxon>
        <taxon>Micromonosporaceae</taxon>
        <taxon>Planosporangium</taxon>
    </lineage>
</organism>
<name>A0A8J3TD06_9ACTN</name>
<evidence type="ECO:0000256" key="4">
    <source>
        <dbReference type="ARBA" id="ARBA00022553"/>
    </source>
</evidence>
<keyword evidence="11" id="KW-0472">Membrane</keyword>
<dbReference type="AlphaFoldDB" id="A0A8J3TD06"/>
<evidence type="ECO:0000256" key="10">
    <source>
        <dbReference type="SAM" id="MobiDB-lite"/>
    </source>
</evidence>
<feature type="transmembrane region" description="Helical" evidence="11">
    <location>
        <begin position="304"/>
        <end position="327"/>
    </location>
</feature>
<evidence type="ECO:0000256" key="11">
    <source>
        <dbReference type="SAM" id="Phobius"/>
    </source>
</evidence>
<dbReference type="PANTHER" id="PTHR45436:SF5">
    <property type="entry name" value="SENSOR HISTIDINE KINASE TRCS"/>
    <property type="match status" value="1"/>
</dbReference>
<keyword evidence="4" id="KW-0597">Phosphoprotein</keyword>
<feature type="chain" id="PRO_5035324736" description="histidine kinase" evidence="12">
    <location>
        <begin position="27"/>
        <end position="777"/>
    </location>
</feature>
<evidence type="ECO:0000256" key="5">
    <source>
        <dbReference type="ARBA" id="ARBA00022679"/>
    </source>
</evidence>
<dbReference type="InterPro" id="IPR003594">
    <property type="entry name" value="HATPase_dom"/>
</dbReference>
<dbReference type="Proteomes" id="UP000599074">
    <property type="component" value="Unassembled WGS sequence"/>
</dbReference>
<keyword evidence="7 14" id="KW-0418">Kinase</keyword>
<keyword evidence="6 11" id="KW-0812">Transmembrane</keyword>
<evidence type="ECO:0000256" key="3">
    <source>
        <dbReference type="ARBA" id="ARBA00012438"/>
    </source>
</evidence>
<evidence type="ECO:0000313" key="15">
    <source>
        <dbReference type="Proteomes" id="UP000599074"/>
    </source>
</evidence>
<evidence type="ECO:0000256" key="8">
    <source>
        <dbReference type="ARBA" id="ARBA00022989"/>
    </source>
</evidence>
<comment type="catalytic activity">
    <reaction evidence="1">
        <text>ATP + protein L-histidine = ADP + protein N-phospho-L-histidine.</text>
        <dbReference type="EC" id="2.7.13.3"/>
    </reaction>
</comment>
<gene>
    <name evidence="14" type="ORF">Pme01_32240</name>
</gene>
<evidence type="ECO:0000256" key="7">
    <source>
        <dbReference type="ARBA" id="ARBA00022777"/>
    </source>
</evidence>
<dbReference type="SUPFAM" id="SSF55874">
    <property type="entry name" value="ATPase domain of HSP90 chaperone/DNA topoisomerase II/histidine kinase"/>
    <property type="match status" value="1"/>
</dbReference>
<keyword evidence="12" id="KW-0732">Signal</keyword>
<feature type="region of interest" description="Disordered" evidence="10">
    <location>
        <begin position="686"/>
        <end position="777"/>
    </location>
</feature>
<evidence type="ECO:0000256" key="2">
    <source>
        <dbReference type="ARBA" id="ARBA00004370"/>
    </source>
</evidence>
<dbReference type="GO" id="GO:0005886">
    <property type="term" value="C:plasma membrane"/>
    <property type="evidence" value="ECO:0007669"/>
    <property type="project" value="TreeGrafter"/>
</dbReference>
<feature type="domain" description="NIT" evidence="13">
    <location>
        <begin position="49"/>
        <end position="300"/>
    </location>
</feature>
<dbReference type="PANTHER" id="PTHR45436">
    <property type="entry name" value="SENSOR HISTIDINE KINASE YKOH"/>
    <property type="match status" value="1"/>
</dbReference>
<keyword evidence="5" id="KW-0808">Transferase</keyword>
<dbReference type="Gene3D" id="3.30.565.10">
    <property type="entry name" value="Histidine kinase-like ATPase, C-terminal domain"/>
    <property type="match status" value="1"/>
</dbReference>
<evidence type="ECO:0000256" key="1">
    <source>
        <dbReference type="ARBA" id="ARBA00000085"/>
    </source>
</evidence>
<dbReference type="InterPro" id="IPR010910">
    <property type="entry name" value="Nitrate/nitrite_sensing_bac"/>
</dbReference>
<comment type="subcellular location">
    <subcellularLocation>
        <location evidence="2">Membrane</location>
    </subcellularLocation>
</comment>
<protein>
    <recommendedName>
        <fullName evidence="3">histidine kinase</fullName>
        <ecNumber evidence="3">2.7.13.3</ecNumber>
    </recommendedName>
</protein>
<dbReference type="Pfam" id="PF02518">
    <property type="entry name" value="HATPase_c"/>
    <property type="match status" value="1"/>
</dbReference>
<evidence type="ECO:0000256" key="9">
    <source>
        <dbReference type="ARBA" id="ARBA00023012"/>
    </source>
</evidence>